<dbReference type="AlphaFoldDB" id="A0A915HEC8"/>
<protein>
    <submittedName>
        <fullName evidence="2">Uncharacterized protein</fullName>
    </submittedName>
</protein>
<name>A0A915HEC8_ROMCU</name>
<evidence type="ECO:0000313" key="2">
    <source>
        <dbReference type="WBParaSite" id="nRc.2.0.1.t00043-RA"/>
    </source>
</evidence>
<keyword evidence="1" id="KW-1185">Reference proteome</keyword>
<sequence>MAENLLKLIAISNLNDQRQDPKKLGIPPRPPSQLVEPLRGTNLRQISLMVSCSEFNVTRHFCKNVQYIKRANLTGHK</sequence>
<proteinExistence type="predicted"/>
<dbReference type="Proteomes" id="UP000887565">
    <property type="component" value="Unplaced"/>
</dbReference>
<dbReference type="WBParaSite" id="nRc.2.0.1.t00043-RA">
    <property type="protein sequence ID" value="nRc.2.0.1.t00043-RA"/>
    <property type="gene ID" value="nRc.2.0.1.g00043"/>
</dbReference>
<accession>A0A915HEC8</accession>
<evidence type="ECO:0000313" key="1">
    <source>
        <dbReference type="Proteomes" id="UP000887565"/>
    </source>
</evidence>
<reference evidence="2" key="1">
    <citation type="submission" date="2022-11" db="UniProtKB">
        <authorList>
            <consortium name="WormBaseParasite"/>
        </authorList>
    </citation>
    <scope>IDENTIFICATION</scope>
</reference>
<organism evidence="1 2">
    <name type="scientific">Romanomermis culicivorax</name>
    <name type="common">Nematode worm</name>
    <dbReference type="NCBI Taxonomy" id="13658"/>
    <lineage>
        <taxon>Eukaryota</taxon>
        <taxon>Metazoa</taxon>
        <taxon>Ecdysozoa</taxon>
        <taxon>Nematoda</taxon>
        <taxon>Enoplea</taxon>
        <taxon>Dorylaimia</taxon>
        <taxon>Mermithida</taxon>
        <taxon>Mermithoidea</taxon>
        <taxon>Mermithidae</taxon>
        <taxon>Romanomermis</taxon>
    </lineage>
</organism>